<reference evidence="2 3" key="1">
    <citation type="submission" date="2024-04" db="EMBL/GenBank/DDBJ databases">
        <title>Tritrichomonas musculus Genome.</title>
        <authorList>
            <person name="Alves-Ferreira E."/>
            <person name="Grigg M."/>
            <person name="Lorenzi H."/>
            <person name="Galac M."/>
        </authorList>
    </citation>
    <scope>NUCLEOTIDE SEQUENCE [LARGE SCALE GENOMIC DNA]</scope>
    <source>
        <strain evidence="2 3">EAF2021</strain>
    </source>
</reference>
<evidence type="ECO:0000313" key="3">
    <source>
        <dbReference type="Proteomes" id="UP001470230"/>
    </source>
</evidence>
<name>A0ABR2L2K1_9EUKA</name>
<comment type="caution">
    <text evidence="2">The sequence shown here is derived from an EMBL/GenBank/DDBJ whole genome shotgun (WGS) entry which is preliminary data.</text>
</comment>
<dbReference type="Proteomes" id="UP001470230">
    <property type="component" value="Unassembled WGS sequence"/>
</dbReference>
<sequence>MHFFLVISPLRKYKVMSTYNKSGNRSGELNRSNNRQAQQQPQSTQKKLNRKDMDSACYRLSRVPQKYSMTKAVKSENSESFAVTYYQSNPVDTRTMQEKLEEIESKINDSNLEEDEKFTLLVQRKALNTMIYGENSPESIRAATDFGSFYNSLEKPDSALRNLSKAYAASKQTELSEEDAFLLAVELADASLNSSQPSKEKHKQIVTADNALTPYAEREEGTAQIIFRKDICLARLRAYRQKFEEAVSYYEKALSEYAAYKEAEKQQEKEGNNGEEEEKAEKPENSEKQETNEEEEANDKDRDIIEPNLYVEAADIAERANNTDKSNEWYKTAYDMYLDRGYKKAASRIEDKVPKEGGIGEEEEEEAMLEEEGVNEKNNNENCEEGFDEQPEEEKQEEEKQEEENKQPENGANGEAPPAE</sequence>
<accession>A0ABR2L2K1</accession>
<gene>
    <name evidence="2" type="ORF">M9Y10_015216</name>
</gene>
<feature type="compositionally biased region" description="Low complexity" evidence="1">
    <location>
        <begin position="29"/>
        <end position="46"/>
    </location>
</feature>
<proteinExistence type="predicted"/>
<evidence type="ECO:0000256" key="1">
    <source>
        <dbReference type="SAM" id="MobiDB-lite"/>
    </source>
</evidence>
<feature type="compositionally biased region" description="Basic and acidic residues" evidence="1">
    <location>
        <begin position="279"/>
        <end position="291"/>
    </location>
</feature>
<evidence type="ECO:0000313" key="2">
    <source>
        <dbReference type="EMBL" id="KAK8897276.1"/>
    </source>
</evidence>
<keyword evidence="3" id="KW-1185">Reference proteome</keyword>
<feature type="compositionally biased region" description="Acidic residues" evidence="1">
    <location>
        <begin position="359"/>
        <end position="373"/>
    </location>
</feature>
<feature type="region of interest" description="Disordered" evidence="1">
    <location>
        <begin position="348"/>
        <end position="420"/>
    </location>
</feature>
<evidence type="ECO:0008006" key="4">
    <source>
        <dbReference type="Google" id="ProtNLM"/>
    </source>
</evidence>
<dbReference type="EMBL" id="JAPFFF010000002">
    <property type="protein sequence ID" value="KAK8897276.1"/>
    <property type="molecule type" value="Genomic_DNA"/>
</dbReference>
<feature type="compositionally biased region" description="Acidic residues" evidence="1">
    <location>
        <begin position="382"/>
        <end position="402"/>
    </location>
</feature>
<protein>
    <recommendedName>
        <fullName evidence="4">TPR Domain containing protein</fullName>
    </recommendedName>
</protein>
<feature type="region of interest" description="Disordered" evidence="1">
    <location>
        <begin position="264"/>
        <end position="306"/>
    </location>
</feature>
<feature type="region of interest" description="Disordered" evidence="1">
    <location>
        <begin position="21"/>
        <end position="53"/>
    </location>
</feature>
<organism evidence="2 3">
    <name type="scientific">Tritrichomonas musculus</name>
    <dbReference type="NCBI Taxonomy" id="1915356"/>
    <lineage>
        <taxon>Eukaryota</taxon>
        <taxon>Metamonada</taxon>
        <taxon>Parabasalia</taxon>
        <taxon>Tritrichomonadida</taxon>
        <taxon>Tritrichomonadidae</taxon>
        <taxon>Tritrichomonas</taxon>
    </lineage>
</organism>